<name>A0ABP7AEA0_9ACTN</name>
<evidence type="ECO:0000256" key="5">
    <source>
        <dbReference type="RuleBase" id="RU004516"/>
    </source>
</evidence>
<dbReference type="InterPro" id="IPR043131">
    <property type="entry name" value="BCAT-like_N"/>
</dbReference>
<protein>
    <submittedName>
        <fullName evidence="7">Aminodeoxychorismate lyase</fullName>
    </submittedName>
</protein>
<keyword evidence="7" id="KW-0456">Lyase</keyword>
<reference evidence="8" key="1">
    <citation type="journal article" date="2019" name="Int. J. Syst. Evol. Microbiol.">
        <title>The Global Catalogue of Microorganisms (GCM) 10K type strain sequencing project: providing services to taxonomists for standard genome sequencing and annotation.</title>
        <authorList>
            <consortium name="The Broad Institute Genomics Platform"/>
            <consortium name="The Broad Institute Genome Sequencing Center for Infectious Disease"/>
            <person name="Wu L."/>
            <person name="Ma J."/>
        </authorList>
    </citation>
    <scope>NUCLEOTIDE SEQUENCE [LARGE SCALE GENOMIC DNA]</scope>
    <source>
        <strain evidence="8">JCM 16929</strain>
    </source>
</reference>
<feature type="region of interest" description="Disordered" evidence="6">
    <location>
        <begin position="1"/>
        <end position="26"/>
    </location>
</feature>
<evidence type="ECO:0000313" key="8">
    <source>
        <dbReference type="Proteomes" id="UP001501490"/>
    </source>
</evidence>
<evidence type="ECO:0000256" key="1">
    <source>
        <dbReference type="ARBA" id="ARBA00001933"/>
    </source>
</evidence>
<dbReference type="PANTHER" id="PTHR42743">
    <property type="entry name" value="AMINO-ACID AMINOTRANSFERASE"/>
    <property type="match status" value="1"/>
</dbReference>
<evidence type="ECO:0000313" key="7">
    <source>
        <dbReference type="EMBL" id="GAA3630347.1"/>
    </source>
</evidence>
<gene>
    <name evidence="7" type="ORF">GCM10022236_36010</name>
</gene>
<dbReference type="InterPro" id="IPR001544">
    <property type="entry name" value="Aminotrans_IV"/>
</dbReference>
<dbReference type="InterPro" id="IPR050571">
    <property type="entry name" value="Class-IV_PLP-Dep_Aminotrnsfr"/>
</dbReference>
<dbReference type="InterPro" id="IPR043132">
    <property type="entry name" value="BCAT-like_C"/>
</dbReference>
<dbReference type="Proteomes" id="UP001501490">
    <property type="component" value="Unassembled WGS sequence"/>
</dbReference>
<dbReference type="EMBL" id="BAABAB010000026">
    <property type="protein sequence ID" value="GAA3630347.1"/>
    <property type="molecule type" value="Genomic_DNA"/>
</dbReference>
<organism evidence="7 8">
    <name type="scientific">Microlunatus ginsengisoli</name>
    <dbReference type="NCBI Taxonomy" id="363863"/>
    <lineage>
        <taxon>Bacteria</taxon>
        <taxon>Bacillati</taxon>
        <taxon>Actinomycetota</taxon>
        <taxon>Actinomycetes</taxon>
        <taxon>Propionibacteriales</taxon>
        <taxon>Propionibacteriaceae</taxon>
        <taxon>Microlunatus</taxon>
    </lineage>
</organism>
<dbReference type="Gene3D" id="3.30.470.10">
    <property type="match status" value="1"/>
</dbReference>
<comment type="similarity">
    <text evidence="2 4">Belongs to the class-IV pyridoxal-phosphate-dependent aminotransferase family.</text>
</comment>
<dbReference type="PANTHER" id="PTHR42743:SF11">
    <property type="entry name" value="AMINODEOXYCHORISMATE LYASE"/>
    <property type="match status" value="1"/>
</dbReference>
<keyword evidence="3 5" id="KW-0663">Pyridoxal phosphate</keyword>
<comment type="caution">
    <text evidence="7">The sequence shown here is derived from an EMBL/GenBank/DDBJ whole genome shotgun (WGS) entry which is preliminary data.</text>
</comment>
<feature type="compositionally biased region" description="Polar residues" evidence="6">
    <location>
        <begin position="1"/>
        <end position="10"/>
    </location>
</feature>
<dbReference type="Gene3D" id="3.20.10.10">
    <property type="entry name" value="D-amino Acid Aminotransferase, subunit A, domain 2"/>
    <property type="match status" value="1"/>
</dbReference>
<dbReference type="GO" id="GO:0016829">
    <property type="term" value="F:lyase activity"/>
    <property type="evidence" value="ECO:0007669"/>
    <property type="project" value="UniProtKB-KW"/>
</dbReference>
<proteinExistence type="inferred from homology"/>
<evidence type="ECO:0000256" key="3">
    <source>
        <dbReference type="ARBA" id="ARBA00022898"/>
    </source>
</evidence>
<dbReference type="PROSITE" id="PS00770">
    <property type="entry name" value="AA_TRANSFER_CLASS_4"/>
    <property type="match status" value="1"/>
</dbReference>
<dbReference type="RefSeq" id="WP_344807114.1">
    <property type="nucleotide sequence ID" value="NZ_BAABAB010000026.1"/>
</dbReference>
<evidence type="ECO:0000256" key="6">
    <source>
        <dbReference type="SAM" id="MobiDB-lite"/>
    </source>
</evidence>
<dbReference type="InterPro" id="IPR036038">
    <property type="entry name" value="Aminotransferase-like"/>
</dbReference>
<dbReference type="Pfam" id="PF01063">
    <property type="entry name" value="Aminotran_4"/>
    <property type="match status" value="1"/>
</dbReference>
<comment type="cofactor">
    <cofactor evidence="1 5">
        <name>pyridoxal 5'-phosphate</name>
        <dbReference type="ChEBI" id="CHEBI:597326"/>
    </cofactor>
</comment>
<dbReference type="SUPFAM" id="SSF56752">
    <property type="entry name" value="D-aminoacid aminotransferase-like PLP-dependent enzymes"/>
    <property type="match status" value="1"/>
</dbReference>
<evidence type="ECO:0000256" key="2">
    <source>
        <dbReference type="ARBA" id="ARBA00009320"/>
    </source>
</evidence>
<dbReference type="InterPro" id="IPR018300">
    <property type="entry name" value="Aminotrans_IV_CS"/>
</dbReference>
<accession>A0ABP7AEA0</accession>
<keyword evidence="8" id="KW-1185">Reference proteome</keyword>
<sequence length="302" mass="32045">MTATTQNRTGSAGLESADTDGSAHSGGSRLRIWIDGRVVDTPDEARVSALDHGLVVGDGVFEALKVTAAGPFAVQRHLDRMTRSARALGLPDPDHQTVRSAIEAVLAGREWAEGKIRITYTGGHGPLGSQAAYGPQTLIVAAEPREVSPAITTIATAPWRRNEHGALTGVKSTSYAENVRGLAYAHHHGASEAIFLNTAGNVCEGSGTNVFCVYGDRVVTPPLSAGPLAGITRELLLEWCAIEEADLTPTEAAQADEVFLTSSMRDVQAVRRWDELEYGAPGRITTQLAAEFARHSSDLIDP</sequence>
<evidence type="ECO:0000256" key="4">
    <source>
        <dbReference type="RuleBase" id="RU004106"/>
    </source>
</evidence>